<proteinExistence type="predicted"/>
<dbReference type="SUPFAM" id="SSF48403">
    <property type="entry name" value="Ankyrin repeat"/>
    <property type="match status" value="1"/>
</dbReference>
<organism evidence="1 2">
    <name type="scientific">Pedobacter steynii</name>
    <dbReference type="NCBI Taxonomy" id="430522"/>
    <lineage>
        <taxon>Bacteria</taxon>
        <taxon>Pseudomonadati</taxon>
        <taxon>Bacteroidota</taxon>
        <taxon>Sphingobacteriia</taxon>
        <taxon>Sphingobacteriales</taxon>
        <taxon>Sphingobacteriaceae</taxon>
        <taxon>Pedobacter</taxon>
    </lineage>
</organism>
<sequence>MKDLQEFAGLLEVHDVAGIRASFTNGLDPNSSFTDEPLIYELTSEYTRSPAFKSIVKVFVDHGLQFEDKTLLAVLLDDAAALEQELKKDPGLTFKKYSLRCAYTPLYEASLLHISAEFNHCAAAEVLLKFGMDINVKAGIDENGFGGQTPIFHTVNQNGHQSAEMMDYLISRGADLKITLPGLIWGKGYDWETLIPAVNPISYAMMGLLPQMHRNERIQSEIVIRLLKKAYDIDYEPQNVPCKYLKH</sequence>
<dbReference type="OrthoDB" id="654305at2"/>
<dbReference type="Proteomes" id="UP000094313">
    <property type="component" value="Chromosome"/>
</dbReference>
<dbReference type="EMBL" id="CP017141">
    <property type="protein sequence ID" value="AOM79269.1"/>
    <property type="molecule type" value="Genomic_DNA"/>
</dbReference>
<dbReference type="InterPro" id="IPR036770">
    <property type="entry name" value="Ankyrin_rpt-contain_sf"/>
</dbReference>
<accession>A0A1D7QKY3</accession>
<protein>
    <submittedName>
        <fullName evidence="1">Uncharacterized protein</fullName>
    </submittedName>
</protein>
<dbReference type="AlphaFoldDB" id="A0A1D7QKY3"/>
<dbReference type="Gene3D" id="1.25.40.20">
    <property type="entry name" value="Ankyrin repeat-containing domain"/>
    <property type="match status" value="1"/>
</dbReference>
<keyword evidence="2" id="KW-1185">Reference proteome</keyword>
<gene>
    <name evidence="1" type="ORF">BFS30_20120</name>
</gene>
<evidence type="ECO:0000313" key="1">
    <source>
        <dbReference type="EMBL" id="AOM79269.1"/>
    </source>
</evidence>
<reference evidence="1 2" key="1">
    <citation type="submission" date="2016-08" db="EMBL/GenBank/DDBJ databases">
        <authorList>
            <person name="Seilhamer J.J."/>
        </authorList>
    </citation>
    <scope>NUCLEOTIDE SEQUENCE [LARGE SCALE GENOMIC DNA]</scope>
    <source>
        <strain evidence="1 2">DX4</strain>
    </source>
</reference>
<dbReference type="RefSeq" id="WP_069380932.1">
    <property type="nucleotide sequence ID" value="NZ_CP017141.1"/>
</dbReference>
<name>A0A1D7QKY3_9SPHI</name>
<dbReference type="InterPro" id="IPR002110">
    <property type="entry name" value="Ankyrin_rpt"/>
</dbReference>
<dbReference type="KEGG" id="psty:BFS30_20120"/>
<evidence type="ECO:0000313" key="2">
    <source>
        <dbReference type="Proteomes" id="UP000094313"/>
    </source>
</evidence>
<dbReference type="SMART" id="SM00248">
    <property type="entry name" value="ANK"/>
    <property type="match status" value="2"/>
</dbReference>